<dbReference type="Gene3D" id="3.40.50.720">
    <property type="entry name" value="NAD(P)-binding Rossmann-like Domain"/>
    <property type="match status" value="1"/>
</dbReference>
<dbReference type="Proteomes" id="UP000255093">
    <property type="component" value="Unassembled WGS sequence"/>
</dbReference>
<dbReference type="Pfam" id="PF06545">
    <property type="entry name" value="AllG"/>
    <property type="match status" value="1"/>
</dbReference>
<proteinExistence type="predicted"/>
<gene>
    <name evidence="1" type="primary">ybl186</name>
    <name evidence="1" type="ORF">NCTC8621_05044</name>
</gene>
<dbReference type="InterPro" id="IPR009499">
    <property type="entry name" value="AllG-like"/>
</dbReference>
<dbReference type="AlphaFoldDB" id="A0A376Q1X7"/>
<protein>
    <submittedName>
        <fullName evidence="1">Ybl186</fullName>
    </submittedName>
</protein>
<evidence type="ECO:0000313" key="2">
    <source>
        <dbReference type="Proteomes" id="UP000255093"/>
    </source>
</evidence>
<accession>A0A376Q1X7</accession>
<reference evidence="1 2" key="1">
    <citation type="submission" date="2018-06" db="EMBL/GenBank/DDBJ databases">
        <authorList>
            <consortium name="Pathogen Informatics"/>
            <person name="Doyle S."/>
        </authorList>
    </citation>
    <scope>NUCLEOTIDE SEQUENCE [LARGE SCALE GENOMIC DNA]</scope>
    <source>
        <strain evidence="1 2">NCTC8621</strain>
    </source>
</reference>
<dbReference type="EMBL" id="UGBW01000003">
    <property type="protein sequence ID" value="STH84917.1"/>
    <property type="molecule type" value="Genomic_DNA"/>
</dbReference>
<sequence>MGQHRCTNSVAEKGAKRMNTLFNQPLKVVNAGLHSFADNIQHAGGSAIALNWQPPAQGDIDAGLDLASLLRHPLVENANQIAMTRYLEAQPMLVDVMLAKEAIPAMAEQKRILHSGPPIAWEEMCGPVKGAIIGAMLCEGWATSQQDAENQINAGEIDLAPCHHYHAVGPMAGIISPSMPLWVVENKTNGHRTFSNFNCVIIQRFVSAIPPLTSPRCKPGCWKDKNPFLFLTSLRQSP</sequence>
<dbReference type="Gene3D" id="1.10.10.660">
    <property type="entry name" value="conserved protein of unknown function from Enterococcus faecalis V583"/>
    <property type="match status" value="1"/>
</dbReference>
<name>A0A376Q1X7_ECOLX</name>
<organism evidence="1 2">
    <name type="scientific">Escherichia coli</name>
    <dbReference type="NCBI Taxonomy" id="562"/>
    <lineage>
        <taxon>Bacteria</taxon>
        <taxon>Pseudomonadati</taxon>
        <taxon>Pseudomonadota</taxon>
        <taxon>Gammaproteobacteria</taxon>
        <taxon>Enterobacterales</taxon>
        <taxon>Enterobacteriaceae</taxon>
        <taxon>Escherichia</taxon>
    </lineage>
</organism>
<evidence type="ECO:0000313" key="1">
    <source>
        <dbReference type="EMBL" id="STH84917.1"/>
    </source>
</evidence>
<dbReference type="InterPro" id="IPR024033">
    <property type="entry name" value="OXTCase_su_AllG_h-dom"/>
</dbReference>